<dbReference type="Pfam" id="PF26080">
    <property type="entry name" value="CUB_animal"/>
    <property type="match status" value="1"/>
</dbReference>
<evidence type="ECO:0000313" key="4">
    <source>
        <dbReference type="Proteomes" id="UP000708208"/>
    </source>
</evidence>
<dbReference type="InterPro" id="IPR058698">
    <property type="entry name" value="CUB_metazoa"/>
</dbReference>
<keyword evidence="4" id="KW-1185">Reference proteome</keyword>
<dbReference type="PANTHER" id="PTHR33236">
    <property type="entry name" value="INTRAFLAGELLAR TRANSPORT PROTEIN 122 FAMILY PROTEIN-RELATED"/>
    <property type="match status" value="1"/>
</dbReference>
<feature type="signal peptide" evidence="1">
    <location>
        <begin position="1"/>
        <end position="21"/>
    </location>
</feature>
<comment type="caution">
    <text evidence="3">The sequence shown here is derived from an EMBL/GenBank/DDBJ whole genome shotgun (WGS) entry which is preliminary data.</text>
</comment>
<keyword evidence="1" id="KW-0732">Signal</keyword>
<dbReference type="EMBL" id="CAJVCH010362296">
    <property type="protein sequence ID" value="CAG7816154.1"/>
    <property type="molecule type" value="Genomic_DNA"/>
</dbReference>
<dbReference type="AlphaFoldDB" id="A0A8J2L624"/>
<accession>A0A8J2L624</accession>
<organism evidence="3 4">
    <name type="scientific">Allacma fusca</name>
    <dbReference type="NCBI Taxonomy" id="39272"/>
    <lineage>
        <taxon>Eukaryota</taxon>
        <taxon>Metazoa</taxon>
        <taxon>Ecdysozoa</taxon>
        <taxon>Arthropoda</taxon>
        <taxon>Hexapoda</taxon>
        <taxon>Collembola</taxon>
        <taxon>Symphypleona</taxon>
        <taxon>Sminthuridae</taxon>
        <taxon>Allacma</taxon>
    </lineage>
</organism>
<reference evidence="3" key="1">
    <citation type="submission" date="2021-06" db="EMBL/GenBank/DDBJ databases">
        <authorList>
            <person name="Hodson N. C."/>
            <person name="Mongue J. A."/>
            <person name="Jaron S. K."/>
        </authorList>
    </citation>
    <scope>NUCLEOTIDE SEQUENCE</scope>
</reference>
<dbReference type="OrthoDB" id="6337346at2759"/>
<gene>
    <name evidence="3" type="ORF">AFUS01_LOCUS26785</name>
</gene>
<evidence type="ECO:0000259" key="2">
    <source>
        <dbReference type="Pfam" id="PF26080"/>
    </source>
</evidence>
<proteinExistence type="predicted"/>
<dbReference type="PANTHER" id="PTHR33236:SF4">
    <property type="entry name" value="CUB DOMAIN-CONTAINING PROTEIN"/>
    <property type="match status" value="1"/>
</dbReference>
<name>A0A8J2L624_9HEXA</name>
<evidence type="ECO:0000256" key="1">
    <source>
        <dbReference type="SAM" id="SignalP"/>
    </source>
</evidence>
<evidence type="ECO:0000313" key="3">
    <source>
        <dbReference type="EMBL" id="CAG7816154.1"/>
    </source>
</evidence>
<feature type="domain" description="CUB" evidence="2">
    <location>
        <begin position="151"/>
        <end position="351"/>
    </location>
</feature>
<protein>
    <recommendedName>
        <fullName evidence="2">CUB domain-containing protein</fullName>
    </recommendedName>
</protein>
<sequence length="352" mass="38240">MDNVIKTILTLLVLASPIVDACEEVEVISCDNTDQVFITENNTHVVTSNISEKCRFVIPKEPGVCQMKLDLVIFELGDADAIGDCTADVMTISGSKTVKVLSVCGNLTGQHMYLDFGDSDKIELTIQGKSKNVAYDILATQLKCNHPNRAPVHCLQYFKSKEGSVRSFNYPRQQLNNQEYTVCVEAVSGVDAIQWRPCKEITGEPFFISGNSGKGKSLGAASGTQCYADYVQILGENRRCGSTFLPMTSFAKPFMLHVGFDASELPLLPLPPVLSLPVYFNRAENVNKPGFPGGPCPDMSSVGLVCTPPPVPCESHELGNRRGKEVTTCTCTAPAMNSDAMNTGFCLDFIQI</sequence>
<feature type="chain" id="PRO_5035251797" description="CUB domain-containing protein" evidence="1">
    <location>
        <begin position="22"/>
        <end position="352"/>
    </location>
</feature>
<dbReference type="Proteomes" id="UP000708208">
    <property type="component" value="Unassembled WGS sequence"/>
</dbReference>